<dbReference type="Pfam" id="PF00849">
    <property type="entry name" value="PseudoU_synth_2"/>
    <property type="match status" value="1"/>
</dbReference>
<dbReference type="NCBIfam" id="TIGR00005">
    <property type="entry name" value="rluA_subfam"/>
    <property type="match status" value="1"/>
</dbReference>
<name>A0ABW5ZG17_9BACL</name>
<comment type="caution">
    <text evidence="6">The sequence shown here is derived from an EMBL/GenBank/DDBJ whole genome shotgun (WGS) entry which is preliminary data.</text>
</comment>
<dbReference type="InterPro" id="IPR020103">
    <property type="entry name" value="PsdUridine_synth_cat_dom_sf"/>
</dbReference>
<dbReference type="Proteomes" id="UP001597561">
    <property type="component" value="Unassembled WGS sequence"/>
</dbReference>
<evidence type="ECO:0000256" key="4">
    <source>
        <dbReference type="RuleBase" id="RU362028"/>
    </source>
</evidence>
<reference evidence="7" key="1">
    <citation type="journal article" date="2019" name="Int. J. Syst. Evol. Microbiol.">
        <title>The Global Catalogue of Microorganisms (GCM) 10K type strain sequencing project: providing services to taxonomists for standard genome sequencing and annotation.</title>
        <authorList>
            <consortium name="The Broad Institute Genomics Platform"/>
            <consortium name="The Broad Institute Genome Sequencing Center for Infectious Disease"/>
            <person name="Wu L."/>
            <person name="Ma J."/>
        </authorList>
    </citation>
    <scope>NUCLEOTIDE SEQUENCE [LARGE SCALE GENOMIC DNA]</scope>
    <source>
        <strain evidence="7">KCTC 13528</strain>
    </source>
</reference>
<keyword evidence="4 6" id="KW-0413">Isomerase</keyword>
<dbReference type="PANTHER" id="PTHR21600">
    <property type="entry name" value="MITOCHONDRIAL RNA PSEUDOURIDINE SYNTHASE"/>
    <property type="match status" value="1"/>
</dbReference>
<evidence type="ECO:0000256" key="1">
    <source>
        <dbReference type="ARBA" id="ARBA00000073"/>
    </source>
</evidence>
<dbReference type="PANTHER" id="PTHR21600:SF35">
    <property type="entry name" value="PSEUDOURIDINE SYNTHASE"/>
    <property type="match status" value="1"/>
</dbReference>
<feature type="domain" description="Pseudouridine synthase RsuA/RluA-like" evidence="5">
    <location>
        <begin position="97"/>
        <end position="246"/>
    </location>
</feature>
<comment type="function">
    <text evidence="4">Responsible for synthesis of pseudouridine from uracil.</text>
</comment>
<keyword evidence="3" id="KW-0694">RNA-binding</keyword>
<evidence type="ECO:0000256" key="2">
    <source>
        <dbReference type="ARBA" id="ARBA00010876"/>
    </source>
</evidence>
<evidence type="ECO:0000259" key="5">
    <source>
        <dbReference type="Pfam" id="PF00849"/>
    </source>
</evidence>
<comment type="catalytic activity">
    <reaction evidence="1 4">
        <text>a uridine in RNA = a pseudouridine in RNA</text>
        <dbReference type="Rhea" id="RHEA:48348"/>
        <dbReference type="Rhea" id="RHEA-COMP:12068"/>
        <dbReference type="Rhea" id="RHEA-COMP:12069"/>
        <dbReference type="ChEBI" id="CHEBI:65314"/>
        <dbReference type="ChEBI" id="CHEBI:65315"/>
    </reaction>
</comment>
<dbReference type="CDD" id="cd02869">
    <property type="entry name" value="PseudoU_synth_RluA_like"/>
    <property type="match status" value="1"/>
</dbReference>
<dbReference type="RefSeq" id="WP_239581567.1">
    <property type="nucleotide sequence ID" value="NZ_JAFBDK010000011.1"/>
</dbReference>
<dbReference type="InterPro" id="IPR006145">
    <property type="entry name" value="PsdUridine_synth_RsuA/RluA"/>
</dbReference>
<dbReference type="InterPro" id="IPR006225">
    <property type="entry name" value="PsdUridine_synth_RluC/D"/>
</dbReference>
<protein>
    <recommendedName>
        <fullName evidence="4">Pseudouridine synthase</fullName>
        <ecNumber evidence="4">5.4.99.-</ecNumber>
    </recommendedName>
</protein>
<dbReference type="InterPro" id="IPR006224">
    <property type="entry name" value="PsdUridine_synth_RluA-like_CS"/>
</dbReference>
<dbReference type="SUPFAM" id="SSF55120">
    <property type="entry name" value="Pseudouridine synthase"/>
    <property type="match status" value="1"/>
</dbReference>
<dbReference type="CDD" id="cd00165">
    <property type="entry name" value="S4"/>
    <property type="match status" value="1"/>
</dbReference>
<comment type="similarity">
    <text evidence="2 4">Belongs to the pseudouridine synthase RluA family.</text>
</comment>
<keyword evidence="7" id="KW-1185">Reference proteome</keyword>
<dbReference type="GO" id="GO:0016853">
    <property type="term" value="F:isomerase activity"/>
    <property type="evidence" value="ECO:0007669"/>
    <property type="project" value="UniProtKB-KW"/>
</dbReference>
<evidence type="ECO:0000256" key="3">
    <source>
        <dbReference type="PROSITE-ProRule" id="PRU00182"/>
    </source>
</evidence>
<dbReference type="EMBL" id="JBHUPG010000010">
    <property type="protein sequence ID" value="MFD2911441.1"/>
    <property type="molecule type" value="Genomic_DNA"/>
</dbReference>
<evidence type="ECO:0000313" key="6">
    <source>
        <dbReference type="EMBL" id="MFD2911441.1"/>
    </source>
</evidence>
<dbReference type="EC" id="5.4.99.-" evidence="4"/>
<dbReference type="PROSITE" id="PS01129">
    <property type="entry name" value="PSI_RLU"/>
    <property type="match status" value="1"/>
</dbReference>
<sequence>MTHLLMDKRLMMEWTVESDHHGLLLRDFIGLKGISKRGLTAIKYDGGGIFLNGEEVTVRRKVQSGDVISIYFPPETRSSSLISENTGLQVLYEDKWLIAVNKPAGMNTIPSRGAPKGSLANALAGYYDHHQIEAGIHIATRLDKDTSGVVLAAKYAHIHHLLSEMQKKNGINREYHAIAEGQIIENEGTIDQPISRDPSSIITRLVDTEGRRAVTHYKKIGTGCNHTMLSLTLETGRTHQIRVHTSWLGHPLAGDDLYGGSCTFISRQALHCHRLTFTHPVTNQNLDIMSEVPEDIYHLIKKTGMNG</sequence>
<dbReference type="InterPro" id="IPR050188">
    <property type="entry name" value="RluA_PseudoU_synthase"/>
</dbReference>
<gene>
    <name evidence="6" type="ORF">ACFS5P_06100</name>
</gene>
<dbReference type="Gene3D" id="3.30.2350.10">
    <property type="entry name" value="Pseudouridine synthase"/>
    <property type="match status" value="1"/>
</dbReference>
<dbReference type="PROSITE" id="PS50889">
    <property type="entry name" value="S4"/>
    <property type="match status" value="1"/>
</dbReference>
<organism evidence="6 7">
    <name type="scientific">Jeotgalibacillus terrae</name>
    <dbReference type="NCBI Taxonomy" id="587735"/>
    <lineage>
        <taxon>Bacteria</taxon>
        <taxon>Bacillati</taxon>
        <taxon>Bacillota</taxon>
        <taxon>Bacilli</taxon>
        <taxon>Bacillales</taxon>
        <taxon>Caryophanaceae</taxon>
        <taxon>Jeotgalibacillus</taxon>
    </lineage>
</organism>
<evidence type="ECO:0000313" key="7">
    <source>
        <dbReference type="Proteomes" id="UP001597561"/>
    </source>
</evidence>
<accession>A0ABW5ZG17</accession>
<proteinExistence type="inferred from homology"/>